<keyword evidence="1" id="KW-1133">Transmembrane helix</keyword>
<accession>A0A8J4H4X6</accession>
<dbReference type="Proteomes" id="UP000677918">
    <property type="component" value="Unassembled WGS sequence"/>
</dbReference>
<dbReference type="AlphaFoldDB" id="A0A8J4H4X6"/>
<evidence type="ECO:0000256" key="1">
    <source>
        <dbReference type="SAM" id="Phobius"/>
    </source>
</evidence>
<proteinExistence type="predicted"/>
<evidence type="ECO:0000313" key="2">
    <source>
        <dbReference type="EMBL" id="GIQ71057.1"/>
    </source>
</evidence>
<organism evidence="2 3">
    <name type="scientific">Xylanibacillus composti</name>
    <dbReference type="NCBI Taxonomy" id="1572762"/>
    <lineage>
        <taxon>Bacteria</taxon>
        <taxon>Bacillati</taxon>
        <taxon>Bacillota</taxon>
        <taxon>Bacilli</taxon>
        <taxon>Bacillales</taxon>
        <taxon>Paenibacillaceae</taxon>
        <taxon>Xylanibacillus</taxon>
    </lineage>
</organism>
<evidence type="ECO:0000313" key="3">
    <source>
        <dbReference type="Proteomes" id="UP000677918"/>
    </source>
</evidence>
<dbReference type="RefSeq" id="WP_213413862.1">
    <property type="nucleotide sequence ID" value="NZ_BOVK01000068.1"/>
</dbReference>
<keyword evidence="1" id="KW-0812">Transmembrane</keyword>
<sequence length="305" mass="34731">MNKKLGRVDYFLTLGFIFVLICIIAAFFFGYQMGMDRTEAKYASNAEGPADEPLYTAYDQQYLVSFYHTVLSPYKEFQNKWFEHTRSLTTGTSTADPKAVARELAKLAENQHAKLTQVSMPNSSPLLQNAQTSYLRSLKLFAEGLKELDLKSGNANELLELMNQDAYLVEAKAHALQGQRDYFASMVKWNEGFDLSVHADELFAHADPSIEQWQAMNLIAKNYTAAKQLYESRLFEPFYPQDAAARIDRLLETGQASKLEVTNIRDFLQLLADTEAIREDDFMTNKDSLYANEVMPQLPFFSAIK</sequence>
<gene>
    <name evidence="2" type="ORF">XYCOK13_38810</name>
</gene>
<feature type="transmembrane region" description="Helical" evidence="1">
    <location>
        <begin position="12"/>
        <end position="31"/>
    </location>
</feature>
<protein>
    <submittedName>
        <fullName evidence="2">Uncharacterized protein</fullName>
    </submittedName>
</protein>
<reference evidence="2" key="1">
    <citation type="submission" date="2021-04" db="EMBL/GenBank/DDBJ databases">
        <title>Draft genome sequence of Xylanibacillus composti strain K13.</title>
        <authorList>
            <person name="Uke A."/>
            <person name="Chhe C."/>
            <person name="Baramee S."/>
            <person name="Kosugi A."/>
        </authorList>
    </citation>
    <scope>NUCLEOTIDE SEQUENCE</scope>
    <source>
        <strain evidence="2">K13</strain>
    </source>
</reference>
<keyword evidence="1" id="KW-0472">Membrane</keyword>
<dbReference type="EMBL" id="BOVK01000068">
    <property type="protein sequence ID" value="GIQ71057.1"/>
    <property type="molecule type" value="Genomic_DNA"/>
</dbReference>
<name>A0A8J4H4X6_9BACL</name>
<comment type="caution">
    <text evidence="2">The sequence shown here is derived from an EMBL/GenBank/DDBJ whole genome shotgun (WGS) entry which is preliminary data.</text>
</comment>
<keyword evidence="3" id="KW-1185">Reference proteome</keyword>